<keyword evidence="1" id="KW-0472">Membrane</keyword>
<dbReference type="RefSeq" id="WP_130429131.1">
    <property type="nucleotide sequence ID" value="NZ_CP034841.1"/>
</dbReference>
<sequence length="380" mass="43880">MNNNFLNYRFFSFLTQNNITLATTITISIIFVIFVKSILLGFWRGFWFSLIMTILSITTSIITFTILVNIFSTYISTKLLEINLFKNNKFLIEDTTKVSLGLIVLAIIFVFYLISLLITILIVSFSRLNLKKIKKRGKKTLLNRLFGSLLAPVSIIPLSIGLINVAGVSNHENILIKNNDKILNKFSNSKIIGISKYSPILTSIFELKQNNIKSVNFNAFFATLEDGFRPDKIKFNKFENELTISLFDEFSTQEQIDSWNNLSDASKIILNNWSQTDESWNLFIKMLNSQINFSPQTQQKILIYIKQIENIIRLMLENPNSTKIKLDYFDPNKIKIFEHNISIDKQEQIVNIFSKKILSTTDKTAQNLTKKVLKVVFNFN</sequence>
<feature type="transmembrane region" description="Helical" evidence="1">
    <location>
        <begin position="46"/>
        <end position="71"/>
    </location>
</feature>
<keyword evidence="3" id="KW-1185">Reference proteome</keyword>
<evidence type="ECO:0000256" key="1">
    <source>
        <dbReference type="SAM" id="Phobius"/>
    </source>
</evidence>
<gene>
    <name evidence="2" type="ORF">EG856_00160</name>
</gene>
<dbReference type="KEGG" id="mphi:EG856_00160"/>
<organism evidence="2 3">
    <name type="scientific">Mycoplasmopsis phocirhinis</name>
    <dbReference type="NCBI Taxonomy" id="142650"/>
    <lineage>
        <taxon>Bacteria</taxon>
        <taxon>Bacillati</taxon>
        <taxon>Mycoplasmatota</taxon>
        <taxon>Mycoplasmoidales</taxon>
        <taxon>Metamycoplasmataceae</taxon>
        <taxon>Mycoplasmopsis</taxon>
    </lineage>
</organism>
<keyword evidence="1" id="KW-1133">Transmembrane helix</keyword>
<dbReference type="Proteomes" id="UP000289326">
    <property type="component" value="Chromosome"/>
</dbReference>
<dbReference type="AlphaFoldDB" id="A0A4P6MN00"/>
<name>A0A4P6MN00_9BACT</name>
<evidence type="ECO:0000313" key="3">
    <source>
        <dbReference type="Proteomes" id="UP000289326"/>
    </source>
</evidence>
<proteinExistence type="predicted"/>
<keyword evidence="1" id="KW-0812">Transmembrane</keyword>
<evidence type="ECO:0000313" key="2">
    <source>
        <dbReference type="EMBL" id="QBF34353.1"/>
    </source>
</evidence>
<feature type="transmembrane region" description="Helical" evidence="1">
    <location>
        <begin position="20"/>
        <end position="39"/>
    </location>
</feature>
<reference evidence="2 3" key="1">
    <citation type="submission" date="2019-01" db="EMBL/GenBank/DDBJ databases">
        <title>Complete sequence and annotation of the Mycoplasma phocirhinis strain 852T genome.</title>
        <authorList>
            <person name="Frasca S.Jr."/>
            <person name="Kutish G.F."/>
            <person name="Castellanos Gell J."/>
            <person name="Michaels D.L."/>
            <person name="Brown D.R."/>
        </authorList>
    </citation>
    <scope>NUCLEOTIDE SEQUENCE [LARGE SCALE GENOMIC DNA]</scope>
    <source>
        <strain evidence="2 3">852</strain>
    </source>
</reference>
<dbReference type="EMBL" id="CP034841">
    <property type="protein sequence ID" value="QBF34353.1"/>
    <property type="molecule type" value="Genomic_DNA"/>
</dbReference>
<feature type="transmembrane region" description="Helical" evidence="1">
    <location>
        <begin position="145"/>
        <end position="167"/>
    </location>
</feature>
<feature type="transmembrane region" description="Helical" evidence="1">
    <location>
        <begin position="100"/>
        <end position="125"/>
    </location>
</feature>
<protein>
    <submittedName>
        <fullName evidence="2">Uncharacterized protein</fullName>
    </submittedName>
</protein>
<accession>A0A4P6MN00</accession>